<dbReference type="InterPro" id="IPR014710">
    <property type="entry name" value="RmlC-like_jellyroll"/>
</dbReference>
<reference evidence="3" key="1">
    <citation type="submission" date="2016-10" db="EMBL/GenBank/DDBJ databases">
        <authorList>
            <person name="Varghese N."/>
            <person name="Submissions S."/>
        </authorList>
    </citation>
    <scope>NUCLEOTIDE SEQUENCE [LARGE SCALE GENOMIC DNA]</scope>
    <source>
        <strain evidence="3">DSM 46838</strain>
    </source>
</reference>
<dbReference type="STRING" id="1798228.SAMN05216574_1151"/>
<dbReference type="PANTHER" id="PTHR40112:SF1">
    <property type="entry name" value="H2HPP ISOMERASE"/>
    <property type="match status" value="1"/>
</dbReference>
<organism evidence="2 3">
    <name type="scientific">Blastococcus tunisiensis</name>
    <dbReference type="NCBI Taxonomy" id="1798228"/>
    <lineage>
        <taxon>Bacteria</taxon>
        <taxon>Bacillati</taxon>
        <taxon>Actinomycetota</taxon>
        <taxon>Actinomycetes</taxon>
        <taxon>Geodermatophilales</taxon>
        <taxon>Geodermatophilaceae</taxon>
        <taxon>Blastococcus</taxon>
    </lineage>
</organism>
<dbReference type="InterPro" id="IPR011051">
    <property type="entry name" value="RmlC_Cupin_sf"/>
</dbReference>
<dbReference type="PANTHER" id="PTHR40112">
    <property type="entry name" value="H2HPP ISOMERASE"/>
    <property type="match status" value="1"/>
</dbReference>
<gene>
    <name evidence="2" type="ORF">SAMN05216574_1151</name>
</gene>
<dbReference type="AlphaFoldDB" id="A0A1I2J3E4"/>
<protein>
    <submittedName>
        <fullName evidence="2">Cupin domain-containing protein</fullName>
    </submittedName>
</protein>
<dbReference type="SMART" id="SM00835">
    <property type="entry name" value="Cupin_1"/>
    <property type="match status" value="1"/>
</dbReference>
<dbReference type="Pfam" id="PF07883">
    <property type="entry name" value="Cupin_2"/>
    <property type="match status" value="1"/>
</dbReference>
<dbReference type="SUPFAM" id="SSF51182">
    <property type="entry name" value="RmlC-like cupins"/>
    <property type="match status" value="1"/>
</dbReference>
<evidence type="ECO:0000313" key="3">
    <source>
        <dbReference type="Proteomes" id="UP000198589"/>
    </source>
</evidence>
<dbReference type="Proteomes" id="UP000198589">
    <property type="component" value="Unassembled WGS sequence"/>
</dbReference>
<proteinExistence type="predicted"/>
<dbReference type="InterPro" id="IPR052535">
    <property type="entry name" value="Bacilysin_H2HPP_isomerase"/>
</dbReference>
<keyword evidence="3" id="KW-1185">Reference proteome</keyword>
<dbReference type="InterPro" id="IPR013096">
    <property type="entry name" value="Cupin_2"/>
</dbReference>
<accession>A0A1I2J3E4</accession>
<evidence type="ECO:0000313" key="2">
    <source>
        <dbReference type="EMBL" id="SFF49195.1"/>
    </source>
</evidence>
<dbReference type="RefSeq" id="WP_092201599.1">
    <property type="nucleotide sequence ID" value="NZ_FOND01000015.1"/>
</dbReference>
<dbReference type="Gene3D" id="2.60.120.10">
    <property type="entry name" value="Jelly Rolls"/>
    <property type="match status" value="1"/>
</dbReference>
<feature type="domain" description="Cupin type-1" evidence="1">
    <location>
        <begin position="4"/>
        <end position="124"/>
    </location>
</feature>
<dbReference type="EMBL" id="FOND01000015">
    <property type="protein sequence ID" value="SFF49195.1"/>
    <property type="molecule type" value="Genomic_DNA"/>
</dbReference>
<name>A0A1I2J3E4_9ACTN</name>
<sequence>MAVLRAPATPTHELGGARFTSLASPARGTTDTSVWVVDIAPGTAGTPHRLTREEVFVVLSGRAEVRLGDELSHAGPGDAVVVPPGVPFALAPVGEEPLRALCCLPVGGQAQLADGAPFTPPWAM</sequence>
<dbReference type="OrthoDB" id="5145129at2"/>
<dbReference type="InterPro" id="IPR006045">
    <property type="entry name" value="Cupin_1"/>
</dbReference>
<evidence type="ECO:0000259" key="1">
    <source>
        <dbReference type="SMART" id="SM00835"/>
    </source>
</evidence>